<name>A0A507DK12_9FUNG</name>
<feature type="compositionally biased region" description="Polar residues" evidence="9">
    <location>
        <begin position="293"/>
        <end position="302"/>
    </location>
</feature>
<dbReference type="GO" id="GO:0003712">
    <property type="term" value="F:transcription coregulator activity"/>
    <property type="evidence" value="ECO:0007669"/>
    <property type="project" value="InterPro"/>
</dbReference>
<evidence type="ECO:0000313" key="11">
    <source>
        <dbReference type="EMBL" id="TPX52039.1"/>
    </source>
</evidence>
<comment type="similarity">
    <text evidence="2 8">Belongs to the Mediator complex subunit 6 family.</text>
</comment>
<feature type="region of interest" description="Disordered" evidence="9">
    <location>
        <begin position="175"/>
        <end position="215"/>
    </location>
</feature>
<dbReference type="Proteomes" id="UP000317494">
    <property type="component" value="Unassembled WGS sequence"/>
</dbReference>
<dbReference type="PANTHER" id="PTHR13104">
    <property type="entry name" value="MED-6-RELATED"/>
    <property type="match status" value="1"/>
</dbReference>
<dbReference type="GO" id="GO:0006357">
    <property type="term" value="P:regulation of transcription by RNA polymerase II"/>
    <property type="evidence" value="ECO:0007669"/>
    <property type="project" value="InterPro"/>
</dbReference>
<evidence type="ECO:0000313" key="13">
    <source>
        <dbReference type="Proteomes" id="UP000320475"/>
    </source>
</evidence>
<keyword evidence="5 8" id="KW-0804">Transcription</keyword>
<evidence type="ECO:0000256" key="1">
    <source>
        <dbReference type="ARBA" id="ARBA00004123"/>
    </source>
</evidence>
<dbReference type="AlphaFoldDB" id="A0A507DK12"/>
<dbReference type="InterPro" id="IPR038566">
    <property type="entry name" value="Mediator_Med6_sf"/>
</dbReference>
<keyword evidence="6 8" id="KW-0539">Nucleus</keyword>
<dbReference type="Pfam" id="PF04934">
    <property type="entry name" value="Med6"/>
    <property type="match status" value="1"/>
</dbReference>
<evidence type="ECO:0000256" key="3">
    <source>
        <dbReference type="ARBA" id="ARBA00020634"/>
    </source>
</evidence>
<feature type="compositionally biased region" description="Acidic residues" evidence="9">
    <location>
        <begin position="204"/>
        <end position="214"/>
    </location>
</feature>
<dbReference type="STRING" id="286115.A0A507DK12"/>
<comment type="caution">
    <text evidence="11">The sequence shown here is derived from an EMBL/GenBank/DDBJ whole genome shotgun (WGS) entry which is preliminary data.</text>
</comment>
<evidence type="ECO:0000256" key="7">
    <source>
        <dbReference type="ARBA" id="ARBA00031259"/>
    </source>
</evidence>
<evidence type="ECO:0000256" key="9">
    <source>
        <dbReference type="SAM" id="MobiDB-lite"/>
    </source>
</evidence>
<feature type="region of interest" description="Disordered" evidence="9">
    <location>
        <begin position="250"/>
        <end position="311"/>
    </location>
</feature>
<dbReference type="Gene3D" id="3.10.450.580">
    <property type="entry name" value="Mediator complex, subunit Med6"/>
    <property type="match status" value="1"/>
</dbReference>
<dbReference type="InterPro" id="IPR007018">
    <property type="entry name" value="Mediator_Med6"/>
</dbReference>
<dbReference type="VEuPathDB" id="FungiDB:SeMB42_g01675"/>
<keyword evidence="4 8" id="KW-0805">Transcription regulation</keyword>
<dbReference type="OrthoDB" id="344220at2759"/>
<proteinExistence type="inferred from homology"/>
<evidence type="ECO:0000256" key="2">
    <source>
        <dbReference type="ARBA" id="ARBA00007526"/>
    </source>
</evidence>
<comment type="subunit">
    <text evidence="8">Component of the Mediator complex.</text>
</comment>
<dbReference type="GO" id="GO:0016592">
    <property type="term" value="C:mediator complex"/>
    <property type="evidence" value="ECO:0007669"/>
    <property type="project" value="InterPro"/>
</dbReference>
<comment type="subcellular location">
    <subcellularLocation>
        <location evidence="1 8">Nucleus</location>
    </subcellularLocation>
</comment>
<gene>
    <name evidence="8" type="primary">MED6</name>
    <name evidence="10" type="ORF">SeLEV6574_g05644</name>
    <name evidence="11" type="ORF">SeMB42_g01675</name>
</gene>
<reference evidence="12 13" key="1">
    <citation type="journal article" date="2019" name="Sci. Rep.">
        <title>Comparative genomics of chytrid fungi reveal insights into the obligate biotrophic and pathogenic lifestyle of Synchytrium endobioticum.</title>
        <authorList>
            <person name="van de Vossenberg B.T.L.H."/>
            <person name="Warris S."/>
            <person name="Nguyen H.D.T."/>
            <person name="van Gent-Pelzer M.P.E."/>
            <person name="Joly D.L."/>
            <person name="van de Geest H.C."/>
            <person name="Bonants P.J.M."/>
            <person name="Smith D.S."/>
            <person name="Levesque C.A."/>
            <person name="van der Lee T.A.J."/>
        </authorList>
    </citation>
    <scope>NUCLEOTIDE SEQUENCE [LARGE SCALE GENOMIC DNA]</scope>
    <source>
        <strain evidence="10 13">LEV6574</strain>
        <strain evidence="11 12">MB42</strain>
    </source>
</reference>
<feature type="compositionally biased region" description="Low complexity" evidence="9">
    <location>
        <begin position="175"/>
        <end position="203"/>
    </location>
</feature>
<dbReference type="Proteomes" id="UP000320475">
    <property type="component" value="Unassembled WGS sequence"/>
</dbReference>
<sequence length="311" mass="34275">MAANGDGVNPARDDLTEVAWKNVDFLVHHRCLTRDNVLEYFKQSDFYSSESINEILFMQTRWSTVQSDQLDAKKLLGFYYDILDYVDDPPLWTIGKWIRTDENKTDLVAVYYITDNVIYQAPDLHTLIANRVSSTLSMITEAFQNVIPESTHDPARGHLWKQDVDLIEQMIASSASTSAAPAPTDTADADVTGAPNGTVADTSTSDDNDDDDDNVMGIHDRNIMRDELIASYRYLDSVITTGWADVLSDASNGPLREGAIGRSSSRLGSVAGDTTPLHRNDNVRKTAARVGSPTPSQASASNGGDKRRRIV</sequence>
<dbReference type="EMBL" id="QEAN01000045">
    <property type="protein sequence ID" value="TPX52039.1"/>
    <property type="molecule type" value="Genomic_DNA"/>
</dbReference>
<evidence type="ECO:0000256" key="4">
    <source>
        <dbReference type="ARBA" id="ARBA00023015"/>
    </source>
</evidence>
<evidence type="ECO:0000256" key="8">
    <source>
        <dbReference type="RuleBase" id="RU364143"/>
    </source>
</evidence>
<protein>
    <recommendedName>
        <fullName evidence="3 8">Mediator of RNA polymerase II transcription subunit 6</fullName>
    </recommendedName>
    <alternativeName>
        <fullName evidence="7 8">Mediator complex subunit 6</fullName>
    </alternativeName>
</protein>
<evidence type="ECO:0000313" key="10">
    <source>
        <dbReference type="EMBL" id="TPX42342.1"/>
    </source>
</evidence>
<comment type="function">
    <text evidence="8">Component of the Mediator complex, a coactivator involved in the regulated transcription of nearly all RNA polymerase II-dependent genes. Mediator functions as a bridge to convey information from gene-specific regulatory proteins to the basal RNA polymerase II transcription machinery. Mediator is recruited to promoters by direct interactions with regulatory proteins and serves as a scaffold for the assembly of a functional preinitiation complex with RNA polymerase II and the general transcription factors.</text>
</comment>
<dbReference type="EMBL" id="QEAM01000275">
    <property type="protein sequence ID" value="TPX42342.1"/>
    <property type="molecule type" value="Genomic_DNA"/>
</dbReference>
<organism evidence="11 12">
    <name type="scientific">Synchytrium endobioticum</name>
    <dbReference type="NCBI Taxonomy" id="286115"/>
    <lineage>
        <taxon>Eukaryota</taxon>
        <taxon>Fungi</taxon>
        <taxon>Fungi incertae sedis</taxon>
        <taxon>Chytridiomycota</taxon>
        <taxon>Chytridiomycota incertae sedis</taxon>
        <taxon>Chytridiomycetes</taxon>
        <taxon>Synchytriales</taxon>
        <taxon>Synchytriaceae</taxon>
        <taxon>Synchytrium</taxon>
    </lineage>
</organism>
<evidence type="ECO:0000313" key="12">
    <source>
        <dbReference type="Proteomes" id="UP000317494"/>
    </source>
</evidence>
<keyword evidence="8" id="KW-0010">Activator</keyword>
<accession>A0A507DK12</accession>
<evidence type="ECO:0000256" key="5">
    <source>
        <dbReference type="ARBA" id="ARBA00023163"/>
    </source>
</evidence>
<evidence type="ECO:0000256" key="6">
    <source>
        <dbReference type="ARBA" id="ARBA00023242"/>
    </source>
</evidence>
<keyword evidence="12" id="KW-1185">Reference proteome</keyword>